<dbReference type="InterPro" id="IPR006311">
    <property type="entry name" value="TAT_signal"/>
</dbReference>
<dbReference type="Proteomes" id="UP000005835">
    <property type="component" value="Unassembled WGS sequence"/>
</dbReference>
<dbReference type="HOGENOM" id="CLU_1562094_0_0_4"/>
<dbReference type="PROSITE" id="PS51318">
    <property type="entry name" value="TAT"/>
    <property type="match status" value="1"/>
</dbReference>
<evidence type="ECO:0000256" key="1">
    <source>
        <dbReference type="SAM" id="SignalP"/>
    </source>
</evidence>
<reference evidence="2 3" key="1">
    <citation type="submission" date="2012-05" db="EMBL/GenBank/DDBJ databases">
        <title>The Genome Sequence of Sutterella wadsworthensis 2_1_59BFAA.</title>
        <authorList>
            <consortium name="The Broad Institute Genome Sequencing Platform"/>
            <person name="Earl A."/>
            <person name="Ward D."/>
            <person name="Feldgarden M."/>
            <person name="Gevers D."/>
            <person name="Daigneault M."/>
            <person name="Strauss J."/>
            <person name="Allen-Vercoe E."/>
            <person name="Walker B."/>
            <person name="Young S.K."/>
            <person name="Zeng Q."/>
            <person name="Gargeya S."/>
            <person name="Fitzgerald M."/>
            <person name="Haas B."/>
            <person name="Abouelleil A."/>
            <person name="Alvarado L."/>
            <person name="Arachchi H.M."/>
            <person name="Berlin A.M."/>
            <person name="Chapman S.B."/>
            <person name="Goldberg J."/>
            <person name="Griggs A."/>
            <person name="Gujja S."/>
            <person name="Hansen M."/>
            <person name="Howarth C."/>
            <person name="Imamovic A."/>
            <person name="Larimer J."/>
            <person name="McCowen C."/>
            <person name="Montmayeur A."/>
            <person name="Murphy C."/>
            <person name="Neiman D."/>
            <person name="Pearson M."/>
            <person name="Priest M."/>
            <person name="Roberts A."/>
            <person name="Saif S."/>
            <person name="Shea T."/>
            <person name="Sisk P."/>
            <person name="Sykes S."/>
            <person name="Wortman J."/>
            <person name="Nusbaum C."/>
            <person name="Birren B."/>
        </authorList>
    </citation>
    <scope>NUCLEOTIDE SEQUENCE [LARGE SCALE GENOMIC DNA]</scope>
    <source>
        <strain evidence="2 3">2_1_59BFAA</strain>
    </source>
</reference>
<evidence type="ECO:0000313" key="3">
    <source>
        <dbReference type="Proteomes" id="UP000005835"/>
    </source>
</evidence>
<name>K1JUC1_9BURK</name>
<sequence>MTIDFKRRTLAKAAAILSASLGAPMLAGCSGPQQHADNRMMPGTVFTPEALKATAKGKTYVRDFVAVYGRPLRRMNDHVRHPDQKGYVWEWVATRPSFCSNLNDRPYMTPTVKKEIHVWRRNSDAVVTDVEVVGTFYVQVKHKMLPLVITDIRPLTRDELTASRVPAGPGENPREIELWYQSQGR</sequence>
<accession>K1JUC1</accession>
<dbReference type="PATRIC" id="fig|742823.3.peg.2174"/>
<keyword evidence="1" id="KW-0732">Signal</keyword>
<proteinExistence type="predicted"/>
<dbReference type="eggNOG" id="ENOG5032QH7">
    <property type="taxonomic scope" value="Bacteria"/>
</dbReference>
<protein>
    <recommendedName>
        <fullName evidence="4">Lipoprotein</fullName>
    </recommendedName>
</protein>
<keyword evidence="3" id="KW-1185">Reference proteome</keyword>
<dbReference type="AlphaFoldDB" id="K1JUC1"/>
<dbReference type="OrthoDB" id="9984742at2"/>
<dbReference type="EMBL" id="ADMG01000049">
    <property type="protein sequence ID" value="EKB30228.1"/>
    <property type="molecule type" value="Genomic_DNA"/>
</dbReference>
<organism evidence="2 3">
    <name type="scientific">Sutterella wadsworthensis 2_1_59BFAA</name>
    <dbReference type="NCBI Taxonomy" id="742823"/>
    <lineage>
        <taxon>Bacteria</taxon>
        <taxon>Pseudomonadati</taxon>
        <taxon>Pseudomonadota</taxon>
        <taxon>Betaproteobacteria</taxon>
        <taxon>Burkholderiales</taxon>
        <taxon>Sutterellaceae</taxon>
        <taxon>Sutterella</taxon>
    </lineage>
</organism>
<comment type="caution">
    <text evidence="2">The sequence shown here is derived from an EMBL/GenBank/DDBJ whole genome shotgun (WGS) entry which is preliminary data.</text>
</comment>
<evidence type="ECO:0008006" key="4">
    <source>
        <dbReference type="Google" id="ProtNLM"/>
    </source>
</evidence>
<evidence type="ECO:0000313" key="2">
    <source>
        <dbReference type="EMBL" id="EKB30228.1"/>
    </source>
</evidence>
<dbReference type="PROSITE" id="PS51257">
    <property type="entry name" value="PROKAR_LIPOPROTEIN"/>
    <property type="match status" value="1"/>
</dbReference>
<feature type="chain" id="PRO_5003850067" description="Lipoprotein" evidence="1">
    <location>
        <begin position="28"/>
        <end position="185"/>
    </location>
</feature>
<dbReference type="STRING" id="742823.HMPREF9465_02163"/>
<feature type="signal peptide" evidence="1">
    <location>
        <begin position="1"/>
        <end position="27"/>
    </location>
</feature>
<dbReference type="RefSeq" id="WP_005437002.1">
    <property type="nucleotide sequence ID" value="NZ_JH815521.1"/>
</dbReference>
<gene>
    <name evidence="2" type="ORF">HMPREF9465_02163</name>
</gene>